<feature type="domain" description="Amidase" evidence="2">
    <location>
        <begin position="26"/>
        <end position="447"/>
    </location>
</feature>
<evidence type="ECO:0000313" key="3">
    <source>
        <dbReference type="EMBL" id="RDW14079.1"/>
    </source>
</evidence>
<evidence type="ECO:0000259" key="2">
    <source>
        <dbReference type="Pfam" id="PF01425"/>
    </source>
</evidence>
<dbReference type="NCBIfam" id="NF004815">
    <property type="entry name" value="PRK06169.1"/>
    <property type="match status" value="1"/>
</dbReference>
<dbReference type="InterPro" id="IPR023631">
    <property type="entry name" value="Amidase_dom"/>
</dbReference>
<reference evidence="3 4" key="1">
    <citation type="submission" date="2018-05" db="EMBL/GenBank/DDBJ databases">
        <title>Whole genome sequencing of Paracoccus thiocyanatus SST.</title>
        <authorList>
            <person name="Ghosh W."/>
            <person name="Rameez M.J."/>
            <person name="Roy C."/>
        </authorList>
    </citation>
    <scope>NUCLEOTIDE SEQUENCE [LARGE SCALE GENOMIC DNA]</scope>
    <source>
        <strain evidence="3 4">SST</strain>
    </source>
</reference>
<dbReference type="Gene3D" id="3.90.1300.10">
    <property type="entry name" value="Amidase signature (AS) domain"/>
    <property type="match status" value="1"/>
</dbReference>
<dbReference type="AlphaFoldDB" id="A0A3D8PFT0"/>
<comment type="similarity">
    <text evidence="1">Belongs to the amidase family.</text>
</comment>
<dbReference type="PANTHER" id="PTHR11895">
    <property type="entry name" value="TRANSAMIDASE"/>
    <property type="match status" value="1"/>
</dbReference>
<dbReference type="Proteomes" id="UP000256679">
    <property type="component" value="Unassembled WGS sequence"/>
</dbReference>
<dbReference type="InterPro" id="IPR036928">
    <property type="entry name" value="AS_sf"/>
</dbReference>
<dbReference type="PANTHER" id="PTHR11895:SF7">
    <property type="entry name" value="GLUTAMYL-TRNA(GLN) AMIDOTRANSFERASE SUBUNIT A, MITOCHONDRIAL"/>
    <property type="match status" value="1"/>
</dbReference>
<keyword evidence="4" id="KW-1185">Reference proteome</keyword>
<dbReference type="SUPFAM" id="SSF75304">
    <property type="entry name" value="Amidase signature (AS) enzymes"/>
    <property type="match status" value="1"/>
</dbReference>
<dbReference type="RefSeq" id="WP_115754968.1">
    <property type="nucleotide sequence ID" value="NZ_QFCQ01000015.1"/>
</dbReference>
<comment type="caution">
    <text evidence="3">The sequence shown here is derived from an EMBL/GenBank/DDBJ whole genome shotgun (WGS) entry which is preliminary data.</text>
</comment>
<proteinExistence type="inferred from homology"/>
<gene>
    <name evidence="3" type="ORF">DIE28_04780</name>
</gene>
<protein>
    <submittedName>
        <fullName evidence="3">Amidase</fullName>
    </submittedName>
</protein>
<dbReference type="Pfam" id="PF01425">
    <property type="entry name" value="Amidase"/>
    <property type="match status" value="1"/>
</dbReference>
<sequence>MTEAFRLSATEMTAAFARRELSPVEAARSCLDRIAAVDGRLNAFCLVDEASAMADAHASEARWMKGEALGPVDGVPTSIKDLFLTKKWPTMKGSLLVSRDQVCDVDAPAVARLREGGAVLLGKTTTTEFGHKGVGDSPLTGTTRNPWNTDLTTGGSSCGAGAAAAAMMAPLNLGSDGGGSIRIPASFCGVFGIKPGYGRVPTAPASVAGSLPGNGPLTRTVADAAAMLKVIAGYDRRDWTALPDPAFDPISGLHQGVRGMRIAYAATLACAPVEPEVAASIRDAVQVFRDLGAEVTEITLDLPDPVAVYTKILSVTLGATIAGLTEKQRKLVDPGLLVIGDWGAKVDAIDYARTLHVARSEIASRLIAVHDQFDLLLLPAMPRTAFVVGEDFPGDRGGDWQGGWTPFTSPFNLSCQPAASIPCGLDSAGLPIGLQIVGRPLDESGVLRAAQAYETTRIFPAPAL</sequence>
<accession>A0A3D8PFT0</accession>
<evidence type="ECO:0000256" key="1">
    <source>
        <dbReference type="ARBA" id="ARBA00009199"/>
    </source>
</evidence>
<evidence type="ECO:0000313" key="4">
    <source>
        <dbReference type="Proteomes" id="UP000256679"/>
    </source>
</evidence>
<dbReference type="InterPro" id="IPR000120">
    <property type="entry name" value="Amidase"/>
</dbReference>
<dbReference type="GO" id="GO:0003824">
    <property type="term" value="F:catalytic activity"/>
    <property type="evidence" value="ECO:0007669"/>
    <property type="project" value="InterPro"/>
</dbReference>
<dbReference type="EMBL" id="QFCQ01000015">
    <property type="protein sequence ID" value="RDW14079.1"/>
    <property type="molecule type" value="Genomic_DNA"/>
</dbReference>
<organism evidence="3 4">
    <name type="scientific">Paracoccus thiocyanatus</name>
    <dbReference type="NCBI Taxonomy" id="34006"/>
    <lineage>
        <taxon>Bacteria</taxon>
        <taxon>Pseudomonadati</taxon>
        <taxon>Pseudomonadota</taxon>
        <taxon>Alphaproteobacteria</taxon>
        <taxon>Rhodobacterales</taxon>
        <taxon>Paracoccaceae</taxon>
        <taxon>Paracoccus</taxon>
    </lineage>
</organism>
<name>A0A3D8PFT0_9RHOB</name>